<proteinExistence type="predicted"/>
<reference evidence="1" key="1">
    <citation type="submission" date="2018-02" db="EMBL/GenBank/DDBJ databases">
        <title>Rhizophora mucronata_Transcriptome.</title>
        <authorList>
            <person name="Meera S.P."/>
            <person name="Sreeshan A."/>
            <person name="Augustine A."/>
        </authorList>
    </citation>
    <scope>NUCLEOTIDE SEQUENCE</scope>
    <source>
        <tissue evidence="1">Leaf</tissue>
    </source>
</reference>
<dbReference type="Gene3D" id="3.40.50.1110">
    <property type="entry name" value="SGNH hydrolase"/>
    <property type="match status" value="1"/>
</dbReference>
<evidence type="ECO:0000313" key="1">
    <source>
        <dbReference type="EMBL" id="MBX66630.1"/>
    </source>
</evidence>
<dbReference type="PANTHER" id="PTHR45642">
    <property type="entry name" value="GDSL ESTERASE/LIPASE EXL3"/>
    <property type="match status" value="1"/>
</dbReference>
<evidence type="ECO:0008006" key="2">
    <source>
        <dbReference type="Google" id="ProtNLM"/>
    </source>
</evidence>
<dbReference type="InterPro" id="IPR050592">
    <property type="entry name" value="GDSL_lipolytic_enzyme"/>
</dbReference>
<name>A0A2P2QHZ6_RHIMU</name>
<protein>
    <recommendedName>
        <fullName evidence="2">GDSL esterase/lipase</fullName>
    </recommendedName>
</protein>
<organism evidence="1">
    <name type="scientific">Rhizophora mucronata</name>
    <name type="common">Asiatic mangrove</name>
    <dbReference type="NCBI Taxonomy" id="61149"/>
    <lineage>
        <taxon>Eukaryota</taxon>
        <taxon>Viridiplantae</taxon>
        <taxon>Streptophyta</taxon>
        <taxon>Embryophyta</taxon>
        <taxon>Tracheophyta</taxon>
        <taxon>Spermatophyta</taxon>
        <taxon>Magnoliopsida</taxon>
        <taxon>eudicotyledons</taxon>
        <taxon>Gunneridae</taxon>
        <taxon>Pentapetalae</taxon>
        <taxon>rosids</taxon>
        <taxon>fabids</taxon>
        <taxon>Malpighiales</taxon>
        <taxon>Rhizophoraceae</taxon>
        <taxon>Rhizophora</taxon>
    </lineage>
</organism>
<dbReference type="InterPro" id="IPR036514">
    <property type="entry name" value="SGNH_hydro_sf"/>
</dbReference>
<sequence>MSYLCNMYSFSCPDANRYVFWDSFHPTERTNKIISDRIIPALLAEFH</sequence>
<dbReference type="EMBL" id="GGEC01086146">
    <property type="protein sequence ID" value="MBX66630.1"/>
    <property type="molecule type" value="Transcribed_RNA"/>
</dbReference>
<accession>A0A2P2QHZ6</accession>
<dbReference type="AlphaFoldDB" id="A0A2P2QHZ6"/>
<dbReference type="PANTHER" id="PTHR45642:SF12">
    <property type="entry name" value="OS09G0132900 PROTEIN"/>
    <property type="match status" value="1"/>
</dbReference>